<proteinExistence type="predicted"/>
<sequence length="127" mass="14132">MLFLQPFLLNNLRKAFPPTRLDKLSKTLIPISFAEIEAPLVDILHVLGIIVQNTSPFSHLCQNCLRMLLAKPAQVSTRPVLTIYQAAHNPQTPVFKTLIGEKVTATDNLPCKDSGQYNDSNGYRTGK</sequence>
<dbReference type="Proteomes" id="UP000000238">
    <property type="component" value="Chromosome"/>
</dbReference>
<evidence type="ECO:0000313" key="1">
    <source>
        <dbReference type="EMBL" id="ABC28919.1"/>
    </source>
</evidence>
<accession>Q2SKA5</accession>
<name>Q2SKA5_HAHCH</name>
<evidence type="ECO:0000313" key="2">
    <source>
        <dbReference type="Proteomes" id="UP000000238"/>
    </source>
</evidence>
<gene>
    <name evidence="1" type="ordered locus">HCH_02089</name>
</gene>
<protein>
    <submittedName>
        <fullName evidence="1">Uncharacterized protein</fullName>
    </submittedName>
</protein>
<organism evidence="1 2">
    <name type="scientific">Hahella chejuensis (strain KCTC 2396)</name>
    <dbReference type="NCBI Taxonomy" id="349521"/>
    <lineage>
        <taxon>Bacteria</taxon>
        <taxon>Pseudomonadati</taxon>
        <taxon>Pseudomonadota</taxon>
        <taxon>Gammaproteobacteria</taxon>
        <taxon>Oceanospirillales</taxon>
        <taxon>Hahellaceae</taxon>
        <taxon>Hahella</taxon>
    </lineage>
</organism>
<keyword evidence="2" id="KW-1185">Reference proteome</keyword>
<dbReference type="KEGG" id="hch:HCH_02089"/>
<dbReference type="EMBL" id="CP000155">
    <property type="protein sequence ID" value="ABC28919.1"/>
    <property type="molecule type" value="Genomic_DNA"/>
</dbReference>
<reference evidence="1 2" key="1">
    <citation type="journal article" date="2005" name="Nucleic Acids Res.">
        <title>Genomic blueprint of Hahella chejuensis, a marine microbe producing an algicidal agent.</title>
        <authorList>
            <person name="Jeong H."/>
            <person name="Yim J.H."/>
            <person name="Lee C."/>
            <person name="Choi S.-H."/>
            <person name="Park Y.K."/>
            <person name="Yoon S.H."/>
            <person name="Hur C.-G."/>
            <person name="Kang H.-Y."/>
            <person name="Kim D."/>
            <person name="Lee H.H."/>
            <person name="Park K.H."/>
            <person name="Park S.-H."/>
            <person name="Park H.-S."/>
            <person name="Lee H.K."/>
            <person name="Oh T.K."/>
            <person name="Kim J.F."/>
        </authorList>
    </citation>
    <scope>NUCLEOTIDE SEQUENCE [LARGE SCALE GENOMIC DNA]</scope>
    <source>
        <strain evidence="1 2">KCTC 2396</strain>
    </source>
</reference>
<dbReference type="HOGENOM" id="CLU_1967466_0_0_6"/>
<dbReference type="AlphaFoldDB" id="Q2SKA5"/>